<feature type="transmembrane region" description="Helical" evidence="2">
    <location>
        <begin position="81"/>
        <end position="103"/>
    </location>
</feature>
<dbReference type="Proteomes" id="UP000777438">
    <property type="component" value="Unassembled WGS sequence"/>
</dbReference>
<accession>A0A9P8W9H9</accession>
<dbReference type="OrthoDB" id="5140251at2759"/>
<sequence length="258" mass="28047">MRHGKSSIPTLIRFICHVPTALIGIWSTTFVNTGTAMPGFYNRIPHSQNILQGLRVTGVAGWMMFGWNMAMLIPASRLQGLALGIIASVDLILVLVLIAGILIQAFNLPLTYPACDDDLPGHGHLTTGGGSRTSIFDETSRQHCRAMVRNWAFCITVAVLYLLCALINLRLGFKGAREDARQGQMSAADVWIVESMDKAKRWVGIREPNPYDSSRTSGVRSAAPAEESVGLMSGQQEQEGAELGNLSRSHRGNEAKAD</sequence>
<organism evidence="3 4">
    <name type="scientific">Thelonectria olida</name>
    <dbReference type="NCBI Taxonomy" id="1576542"/>
    <lineage>
        <taxon>Eukaryota</taxon>
        <taxon>Fungi</taxon>
        <taxon>Dikarya</taxon>
        <taxon>Ascomycota</taxon>
        <taxon>Pezizomycotina</taxon>
        <taxon>Sordariomycetes</taxon>
        <taxon>Hypocreomycetidae</taxon>
        <taxon>Hypocreales</taxon>
        <taxon>Nectriaceae</taxon>
        <taxon>Thelonectria</taxon>
    </lineage>
</organism>
<feature type="transmembrane region" description="Helical" evidence="2">
    <location>
        <begin position="12"/>
        <end position="30"/>
    </location>
</feature>
<gene>
    <name evidence="3" type="ORF">B0T10DRAFT_300218</name>
</gene>
<feature type="transmembrane region" description="Helical" evidence="2">
    <location>
        <begin position="150"/>
        <end position="171"/>
    </location>
</feature>
<evidence type="ECO:0000256" key="1">
    <source>
        <dbReference type="SAM" id="MobiDB-lite"/>
    </source>
</evidence>
<proteinExistence type="predicted"/>
<keyword evidence="2" id="KW-1133">Transmembrane helix</keyword>
<evidence type="ECO:0000313" key="3">
    <source>
        <dbReference type="EMBL" id="KAH6891021.1"/>
    </source>
</evidence>
<keyword evidence="2" id="KW-0812">Transmembrane</keyword>
<dbReference type="EMBL" id="JAGPYM010000008">
    <property type="protein sequence ID" value="KAH6891021.1"/>
    <property type="molecule type" value="Genomic_DNA"/>
</dbReference>
<keyword evidence="2" id="KW-0472">Membrane</keyword>
<feature type="transmembrane region" description="Helical" evidence="2">
    <location>
        <begin position="50"/>
        <end position="69"/>
    </location>
</feature>
<dbReference type="AlphaFoldDB" id="A0A9P8W9H9"/>
<reference evidence="3 4" key="1">
    <citation type="journal article" date="2021" name="Nat. Commun.">
        <title>Genetic determinants of endophytism in the Arabidopsis root mycobiome.</title>
        <authorList>
            <person name="Mesny F."/>
            <person name="Miyauchi S."/>
            <person name="Thiergart T."/>
            <person name="Pickel B."/>
            <person name="Atanasova L."/>
            <person name="Karlsson M."/>
            <person name="Huettel B."/>
            <person name="Barry K.W."/>
            <person name="Haridas S."/>
            <person name="Chen C."/>
            <person name="Bauer D."/>
            <person name="Andreopoulos W."/>
            <person name="Pangilinan J."/>
            <person name="LaButti K."/>
            <person name="Riley R."/>
            <person name="Lipzen A."/>
            <person name="Clum A."/>
            <person name="Drula E."/>
            <person name="Henrissat B."/>
            <person name="Kohler A."/>
            <person name="Grigoriev I.V."/>
            <person name="Martin F.M."/>
            <person name="Hacquard S."/>
        </authorList>
    </citation>
    <scope>NUCLEOTIDE SEQUENCE [LARGE SCALE GENOMIC DNA]</scope>
    <source>
        <strain evidence="3 4">MPI-CAGE-CH-0241</strain>
    </source>
</reference>
<evidence type="ECO:0000256" key="2">
    <source>
        <dbReference type="SAM" id="Phobius"/>
    </source>
</evidence>
<name>A0A9P8W9H9_9HYPO</name>
<evidence type="ECO:0000313" key="4">
    <source>
        <dbReference type="Proteomes" id="UP000777438"/>
    </source>
</evidence>
<protein>
    <submittedName>
        <fullName evidence="3">Uncharacterized protein</fullName>
    </submittedName>
</protein>
<comment type="caution">
    <text evidence="3">The sequence shown here is derived from an EMBL/GenBank/DDBJ whole genome shotgun (WGS) entry which is preliminary data.</text>
</comment>
<keyword evidence="4" id="KW-1185">Reference proteome</keyword>
<feature type="region of interest" description="Disordered" evidence="1">
    <location>
        <begin position="206"/>
        <end position="258"/>
    </location>
</feature>